<sequence length="127" mass="13752">MTHAAPEGELTLQTVAFPKDTNSGGDIFGGWVISQMDIAAGTTAAQRAKGRCSTVAIEAMRFHAPILVGDLVSVYTQITKTGRTSITMHVETWVRRQRTGEIAMVTEGDFTFVAIEKSGVKRELPPE</sequence>
<dbReference type="Pfam" id="PF03061">
    <property type="entry name" value="4HBT"/>
    <property type="match status" value="1"/>
</dbReference>
<dbReference type="GO" id="GO:0006637">
    <property type="term" value="P:acyl-CoA metabolic process"/>
    <property type="evidence" value="ECO:0007669"/>
    <property type="project" value="TreeGrafter"/>
</dbReference>
<dbReference type="GO" id="GO:0009062">
    <property type="term" value="P:fatty acid catabolic process"/>
    <property type="evidence" value="ECO:0007669"/>
    <property type="project" value="TreeGrafter"/>
</dbReference>
<dbReference type="GO" id="GO:0052816">
    <property type="term" value="F:long-chain fatty acyl-CoA hydrolase activity"/>
    <property type="evidence" value="ECO:0007669"/>
    <property type="project" value="TreeGrafter"/>
</dbReference>
<dbReference type="AlphaFoldDB" id="A0A238JLC8"/>
<dbReference type="InterPro" id="IPR006683">
    <property type="entry name" value="Thioestr_dom"/>
</dbReference>
<protein>
    <submittedName>
        <fullName evidence="5">Putative acyl-CoA thioester hydrolase</fullName>
        <ecNumber evidence="5">3.1.2.-</ecNumber>
    </submittedName>
</protein>
<keyword evidence="2 3" id="KW-0378">Hydrolase</keyword>
<dbReference type="InterPro" id="IPR029069">
    <property type="entry name" value="HotDog_dom_sf"/>
</dbReference>
<dbReference type="PROSITE" id="PS51770">
    <property type="entry name" value="HOTDOG_ACOT"/>
    <property type="match status" value="1"/>
</dbReference>
<dbReference type="Gene3D" id="3.10.129.10">
    <property type="entry name" value="Hotdog Thioesterase"/>
    <property type="match status" value="1"/>
</dbReference>
<evidence type="ECO:0000256" key="3">
    <source>
        <dbReference type="PROSITE-ProRule" id="PRU01106"/>
    </source>
</evidence>
<evidence type="ECO:0000313" key="5">
    <source>
        <dbReference type="EMBL" id="SMX31285.1"/>
    </source>
</evidence>
<proteinExistence type="inferred from homology"/>
<evidence type="ECO:0000259" key="4">
    <source>
        <dbReference type="PROSITE" id="PS51770"/>
    </source>
</evidence>
<accession>A0A238JLC8</accession>
<gene>
    <name evidence="5" type="ORF">OCA8868_00283</name>
</gene>
<dbReference type="InterPro" id="IPR033120">
    <property type="entry name" value="HOTDOG_ACOT"/>
</dbReference>
<name>A0A238JLC8_9RHOB</name>
<keyword evidence="6" id="KW-1185">Reference proteome</keyword>
<comment type="similarity">
    <text evidence="1">Belongs to the acyl coenzyme A hydrolase family.</text>
</comment>
<dbReference type="SUPFAM" id="SSF54637">
    <property type="entry name" value="Thioesterase/thiol ester dehydrase-isomerase"/>
    <property type="match status" value="1"/>
</dbReference>
<reference evidence="6" key="1">
    <citation type="submission" date="2017-05" db="EMBL/GenBank/DDBJ databases">
        <authorList>
            <person name="Rodrigo-Torres L."/>
            <person name="Arahal R. D."/>
            <person name="Lucena T."/>
        </authorList>
    </citation>
    <scope>NUCLEOTIDE SEQUENCE [LARGE SCALE GENOMIC DNA]</scope>
    <source>
        <strain evidence="6">CECT 8868</strain>
    </source>
</reference>
<dbReference type="PANTHER" id="PTHR11049:SF5">
    <property type="entry name" value="ACYL-COA THIOESTER HYDROLASE YCIA"/>
    <property type="match status" value="1"/>
</dbReference>
<dbReference type="EC" id="3.1.2.-" evidence="5"/>
<dbReference type="InterPro" id="IPR040170">
    <property type="entry name" value="Cytosol_ACT"/>
</dbReference>
<dbReference type="Proteomes" id="UP000203464">
    <property type="component" value="Unassembled WGS sequence"/>
</dbReference>
<evidence type="ECO:0000313" key="6">
    <source>
        <dbReference type="Proteomes" id="UP000203464"/>
    </source>
</evidence>
<feature type="domain" description="HotDog ACOT-type" evidence="4">
    <location>
        <begin position="6"/>
        <end position="118"/>
    </location>
</feature>
<dbReference type="GO" id="GO:0005829">
    <property type="term" value="C:cytosol"/>
    <property type="evidence" value="ECO:0007669"/>
    <property type="project" value="TreeGrafter"/>
</dbReference>
<dbReference type="RefSeq" id="WP_093994766.1">
    <property type="nucleotide sequence ID" value="NZ_FXYD01000001.1"/>
</dbReference>
<evidence type="ECO:0000256" key="1">
    <source>
        <dbReference type="ARBA" id="ARBA00010458"/>
    </source>
</evidence>
<dbReference type="OrthoDB" id="9801856at2"/>
<dbReference type="PANTHER" id="PTHR11049">
    <property type="entry name" value="ACYL COENZYME A THIOESTER HYDROLASE"/>
    <property type="match status" value="1"/>
</dbReference>
<dbReference type="EMBL" id="FXYD01000001">
    <property type="protein sequence ID" value="SMX31285.1"/>
    <property type="molecule type" value="Genomic_DNA"/>
</dbReference>
<dbReference type="CDD" id="cd03442">
    <property type="entry name" value="BFIT_BACH"/>
    <property type="match status" value="1"/>
</dbReference>
<evidence type="ECO:0000256" key="2">
    <source>
        <dbReference type="ARBA" id="ARBA00022801"/>
    </source>
</evidence>
<organism evidence="5 6">
    <name type="scientific">Octadecabacter ascidiaceicola</name>
    <dbReference type="NCBI Taxonomy" id="1655543"/>
    <lineage>
        <taxon>Bacteria</taxon>
        <taxon>Pseudomonadati</taxon>
        <taxon>Pseudomonadota</taxon>
        <taxon>Alphaproteobacteria</taxon>
        <taxon>Rhodobacterales</taxon>
        <taxon>Roseobacteraceae</taxon>
        <taxon>Octadecabacter</taxon>
    </lineage>
</organism>